<feature type="domain" description="Glycosyl hydrolase family 95 catalytic" evidence="4">
    <location>
        <begin position="289"/>
        <end position="706"/>
    </location>
</feature>
<dbReference type="InterPro" id="IPR012341">
    <property type="entry name" value="6hp_glycosidase-like_sf"/>
</dbReference>
<dbReference type="InterPro" id="IPR027414">
    <property type="entry name" value="GH95_N_dom"/>
</dbReference>
<protein>
    <submittedName>
        <fullName evidence="5">Alpha-L-fucosidase 2</fullName>
    </submittedName>
</protein>
<evidence type="ECO:0000256" key="1">
    <source>
        <dbReference type="SAM" id="SignalP"/>
    </source>
</evidence>
<dbReference type="Pfam" id="PF14498">
    <property type="entry name" value="Glyco_hyd_65N_2"/>
    <property type="match status" value="1"/>
</dbReference>
<organism evidence="5 6">
    <name type="scientific">Escovopsis weberi</name>
    <dbReference type="NCBI Taxonomy" id="150374"/>
    <lineage>
        <taxon>Eukaryota</taxon>
        <taxon>Fungi</taxon>
        <taxon>Dikarya</taxon>
        <taxon>Ascomycota</taxon>
        <taxon>Pezizomycotina</taxon>
        <taxon>Sordariomycetes</taxon>
        <taxon>Hypocreomycetidae</taxon>
        <taxon>Hypocreales</taxon>
        <taxon>Hypocreaceae</taxon>
        <taxon>Escovopsis</taxon>
    </lineage>
</organism>
<evidence type="ECO:0000313" key="6">
    <source>
        <dbReference type="Proteomes" id="UP000053831"/>
    </source>
</evidence>
<sequence>MGRSFISRGLILAFVSRSLGLANLDGSRHLWYDEPAADWETGALPIGCGRLGASIFGGVANEVITITEDTIWSGPLQDRTPENGLSALPRVRELLLSGNITAAGQMVLGEMTPEESSERSFSYFGNLNVAFGHGDALDYQRWLDTRQGDSGVSYTFDGVDYTREYIASYPASVLAARFSASKDGALAFNASFDRLEHILTNSASVEDGIGSIVMSGSSGQSLADDPILFTGEARFVAPGVQVSGASLQISGATVVDVFFDTETNYRYPDQAVLESKIDSKLSSAIRQGFTQVREEALADSGSLLGRASIDLGTSPDGLANLPTNQRVINARSNTRDIQLTTLTWNLGRHLLVAASRKTDGEMSMPANLQGIWNNKTSAAWGGKFTININTEMNYWPAAITNLVETHPPLFDLMSAAQPRGQEMARKLYGCDGTVFHHNLDLWGDPAPTDNYTSSTMWPMGAAWLVQYMIDHYRFTGDRAFLADTAYPFLVDVARFYYCNTFEWEGHRVTGPSLSPENTFVTPDYMSVAGSVEPMDMSVEMDNQLMRDVVTSLLEAAAELGLAETDEDVAAARRFLPLIREPQVGSLGQILEWRYEYQEKAKGHKHLSPLYGNHPSKQFSPLVNATLGRAAKVLLDRRVSGGSGSTGWSRIWLINQYARQFSGADAWGHVVRWFEQYPTTNLWNTDSGSGFQIDGNYGFTSAVTEMLLQSHAGVVHLLPALPAAAVPAGRASGLLARGGFEVDVEWRDGGLKTATVRSTLGKSLAIRVQDGQTFSVNGKAYEEPIQTTKGAKYVITLH</sequence>
<feature type="domain" description="Glycosyl hydrolase family 95 N-terminal" evidence="2">
    <location>
        <begin position="30"/>
        <end position="266"/>
    </location>
</feature>
<evidence type="ECO:0000259" key="2">
    <source>
        <dbReference type="Pfam" id="PF14498"/>
    </source>
</evidence>
<dbReference type="InterPro" id="IPR049053">
    <property type="entry name" value="AFCA-like_C"/>
</dbReference>
<dbReference type="Proteomes" id="UP000053831">
    <property type="component" value="Unassembled WGS sequence"/>
</dbReference>
<dbReference type="AlphaFoldDB" id="A0A0N0RTQ5"/>
<evidence type="ECO:0000259" key="3">
    <source>
        <dbReference type="Pfam" id="PF21307"/>
    </source>
</evidence>
<dbReference type="Gene3D" id="1.50.10.10">
    <property type="match status" value="1"/>
</dbReference>
<gene>
    <name evidence="5" type="ORF">ESCO_004569</name>
</gene>
<dbReference type="InterPro" id="IPR016518">
    <property type="entry name" value="Alpha-L-fucosidase"/>
</dbReference>
<dbReference type="Pfam" id="PF22124">
    <property type="entry name" value="Glyco_hydro_95_cat"/>
    <property type="match status" value="1"/>
</dbReference>
<dbReference type="SUPFAM" id="SSF48208">
    <property type="entry name" value="Six-hairpin glycosidases"/>
    <property type="match status" value="1"/>
</dbReference>
<feature type="signal peptide" evidence="1">
    <location>
        <begin position="1"/>
        <end position="20"/>
    </location>
</feature>
<dbReference type="InterPro" id="IPR054363">
    <property type="entry name" value="GH95_cat"/>
</dbReference>
<dbReference type="Pfam" id="PF21307">
    <property type="entry name" value="Glyco_hydro_95_C"/>
    <property type="match status" value="1"/>
</dbReference>
<dbReference type="GO" id="GO:0005975">
    <property type="term" value="P:carbohydrate metabolic process"/>
    <property type="evidence" value="ECO:0007669"/>
    <property type="project" value="InterPro"/>
</dbReference>
<proteinExistence type="predicted"/>
<dbReference type="GO" id="GO:0004560">
    <property type="term" value="F:alpha-L-fucosidase activity"/>
    <property type="evidence" value="ECO:0007669"/>
    <property type="project" value="InterPro"/>
</dbReference>
<dbReference type="PANTHER" id="PTHR31084">
    <property type="entry name" value="ALPHA-L-FUCOSIDASE 2"/>
    <property type="match status" value="1"/>
</dbReference>
<evidence type="ECO:0000313" key="5">
    <source>
        <dbReference type="EMBL" id="KOS20729.1"/>
    </source>
</evidence>
<keyword evidence="6" id="KW-1185">Reference proteome</keyword>
<dbReference type="PIRSF" id="PIRSF007663">
    <property type="entry name" value="UCP007663"/>
    <property type="match status" value="1"/>
</dbReference>
<feature type="domain" description="Alpha fucosidase A-like C-terminal" evidence="3">
    <location>
        <begin position="708"/>
        <end position="784"/>
    </location>
</feature>
<feature type="chain" id="PRO_5005857742" evidence="1">
    <location>
        <begin position="21"/>
        <end position="797"/>
    </location>
</feature>
<evidence type="ECO:0000259" key="4">
    <source>
        <dbReference type="Pfam" id="PF22124"/>
    </source>
</evidence>
<accession>A0A0N0RTQ5</accession>
<dbReference type="OrthoDB" id="2848340at2759"/>
<dbReference type="EMBL" id="LGSR01000013">
    <property type="protein sequence ID" value="KOS20729.1"/>
    <property type="molecule type" value="Genomic_DNA"/>
</dbReference>
<dbReference type="PANTHER" id="PTHR31084:SF0">
    <property type="entry name" value="ALPHA-L-FUCOSIDASE 2"/>
    <property type="match status" value="1"/>
</dbReference>
<reference evidence="5 6" key="1">
    <citation type="submission" date="2015-07" db="EMBL/GenBank/DDBJ databases">
        <title>The genome of the fungus Escovopsis weberi, a specialized disease agent of ant agriculture.</title>
        <authorList>
            <person name="de Man T.J."/>
            <person name="Stajich J.E."/>
            <person name="Kubicek C.P."/>
            <person name="Chenthamara K."/>
            <person name="Atanasova L."/>
            <person name="Druzhinina I.S."/>
            <person name="Birnbaum S."/>
            <person name="Barribeau S.M."/>
            <person name="Teiling C."/>
            <person name="Suen G."/>
            <person name="Currie C."/>
            <person name="Gerardo N.M."/>
        </authorList>
    </citation>
    <scope>NUCLEOTIDE SEQUENCE [LARGE SCALE GENOMIC DNA]</scope>
</reference>
<keyword evidence="1" id="KW-0732">Signal</keyword>
<comment type="caution">
    <text evidence="5">The sequence shown here is derived from an EMBL/GenBank/DDBJ whole genome shotgun (WGS) entry which is preliminary data.</text>
</comment>
<name>A0A0N0RTQ5_ESCWE</name>
<dbReference type="InterPro" id="IPR008928">
    <property type="entry name" value="6-hairpin_glycosidase_sf"/>
</dbReference>